<accession>A0A5P9Q5Q1</accession>
<organism evidence="3 4">
    <name type="scientific">Luteimicrobium xylanilyticum</name>
    <dbReference type="NCBI Taxonomy" id="1133546"/>
    <lineage>
        <taxon>Bacteria</taxon>
        <taxon>Bacillati</taxon>
        <taxon>Actinomycetota</taxon>
        <taxon>Actinomycetes</taxon>
        <taxon>Micrococcales</taxon>
        <taxon>Luteimicrobium</taxon>
    </lineage>
</organism>
<dbReference type="AlphaFoldDB" id="A0A5P9Q5Q1"/>
<dbReference type="CDD" id="cd04301">
    <property type="entry name" value="NAT_SF"/>
    <property type="match status" value="1"/>
</dbReference>
<dbReference type="KEGG" id="lxl:KDY119_00190"/>
<dbReference type="RefSeq" id="WP_227994457.1">
    <property type="nucleotide sequence ID" value="NZ_BAABIH010000013.1"/>
</dbReference>
<dbReference type="Gene3D" id="3.40.630.30">
    <property type="match status" value="1"/>
</dbReference>
<reference evidence="3 4" key="1">
    <citation type="submission" date="2019-10" db="EMBL/GenBank/DDBJ databases">
        <title>Genome sequence of Luteimicrobium xylanilyticum HY-24.</title>
        <authorList>
            <person name="Kim D.Y."/>
            <person name="Park H.-Y."/>
        </authorList>
    </citation>
    <scope>NUCLEOTIDE SEQUENCE [LARGE SCALE GENOMIC DNA]</scope>
    <source>
        <strain evidence="3 4">HY-24</strain>
    </source>
</reference>
<dbReference type="PROSITE" id="PS51186">
    <property type="entry name" value="GNAT"/>
    <property type="match status" value="1"/>
</dbReference>
<proteinExistence type="predicted"/>
<evidence type="ECO:0000259" key="2">
    <source>
        <dbReference type="PROSITE" id="PS51729"/>
    </source>
</evidence>
<dbReference type="Proteomes" id="UP000326702">
    <property type="component" value="Chromosome"/>
</dbReference>
<gene>
    <name evidence="3" type="ORF">KDY119_00190</name>
</gene>
<protein>
    <submittedName>
        <fullName evidence="3">Uncharacterized protein</fullName>
    </submittedName>
</protein>
<dbReference type="InterPro" id="IPR031165">
    <property type="entry name" value="GNAT_YJDJ"/>
</dbReference>
<dbReference type="InterPro" id="IPR016181">
    <property type="entry name" value="Acyl_CoA_acyltransferase"/>
</dbReference>
<feature type="domain" description="N-acetyltransferase" evidence="1">
    <location>
        <begin position="1"/>
        <end position="110"/>
    </location>
</feature>
<evidence type="ECO:0000313" key="4">
    <source>
        <dbReference type="Proteomes" id="UP000326702"/>
    </source>
</evidence>
<evidence type="ECO:0000259" key="1">
    <source>
        <dbReference type="PROSITE" id="PS51186"/>
    </source>
</evidence>
<sequence>MSDADALHLVVTHNREHERYEVRTDDGRFAGFTAYWLRGDRVVFLHTVVKEEFEGHGVGSFLASHALDDVRSRGLRVVAVCPFIHAYVERHHEYDDLVEPARPEDLDPDA</sequence>
<dbReference type="Pfam" id="PF14542">
    <property type="entry name" value="Acetyltransf_CG"/>
    <property type="match status" value="1"/>
</dbReference>
<dbReference type="InterPro" id="IPR000182">
    <property type="entry name" value="GNAT_dom"/>
</dbReference>
<dbReference type="EMBL" id="CP045529">
    <property type="protein sequence ID" value="QFU96703.1"/>
    <property type="molecule type" value="Genomic_DNA"/>
</dbReference>
<dbReference type="PROSITE" id="PS51729">
    <property type="entry name" value="GNAT_YJDJ"/>
    <property type="match status" value="1"/>
</dbReference>
<dbReference type="PANTHER" id="PTHR31435:SF10">
    <property type="entry name" value="BSR4717 PROTEIN"/>
    <property type="match status" value="1"/>
</dbReference>
<feature type="domain" description="N-acetyltransferase" evidence="2">
    <location>
        <begin position="12"/>
        <end position="99"/>
    </location>
</feature>
<evidence type="ECO:0000313" key="3">
    <source>
        <dbReference type="EMBL" id="QFU96703.1"/>
    </source>
</evidence>
<dbReference type="PANTHER" id="PTHR31435">
    <property type="entry name" value="PROTEIN NATD1"/>
    <property type="match status" value="1"/>
</dbReference>
<dbReference type="SUPFAM" id="SSF55729">
    <property type="entry name" value="Acyl-CoA N-acyltransferases (Nat)"/>
    <property type="match status" value="1"/>
</dbReference>
<dbReference type="InterPro" id="IPR045057">
    <property type="entry name" value="Gcn5-rel_NAT"/>
</dbReference>
<keyword evidence="4" id="KW-1185">Reference proteome</keyword>
<name>A0A5P9Q5Q1_9MICO</name>
<dbReference type="GO" id="GO:0016747">
    <property type="term" value="F:acyltransferase activity, transferring groups other than amino-acyl groups"/>
    <property type="evidence" value="ECO:0007669"/>
    <property type="project" value="InterPro"/>
</dbReference>